<dbReference type="EMBL" id="JBHTCF010000013">
    <property type="protein sequence ID" value="MFC7308041.1"/>
    <property type="molecule type" value="Genomic_DNA"/>
</dbReference>
<protein>
    <submittedName>
        <fullName evidence="7">Rod shape-determining protein</fullName>
    </submittedName>
</protein>
<evidence type="ECO:0000313" key="8">
    <source>
        <dbReference type="Proteomes" id="UP001596523"/>
    </source>
</evidence>
<evidence type="ECO:0000313" key="7">
    <source>
        <dbReference type="EMBL" id="MFC7308041.1"/>
    </source>
</evidence>
<sequence>MRDAAQGFAIDLGSATLRILSRQEQQVLRTPTVAALDHNGRIWARGNGALALQGRRPDALRLVRPVTRRAVADTTLAAHLLRVALREASGGTKSRTFSGGTVCVPDRIGALQTQALLDVCENAGLRRIRLVPKSLAAAAGSGVPLAEPAGALIVDVGAERTSASLLSFGDVIAARSAAVGGTDVDTGLIRLMRHRHGLTICPGEAERAKHLMTRAAAEHGTVPVHGQDLQRGLPDTRQVPVAELAQVARATYGTISDLVLALLPDSPPKLVEDVYDRGLILCGEAAHLHGLPDHLRDRTGLPVHVPDQPGDVGVRGAWQVRDPG</sequence>
<evidence type="ECO:0000256" key="2">
    <source>
        <dbReference type="ARBA" id="ARBA00022490"/>
    </source>
</evidence>
<comment type="subcellular location">
    <subcellularLocation>
        <location evidence="1">Cytoplasm</location>
    </subcellularLocation>
</comment>
<keyword evidence="3" id="KW-0547">Nucleotide-binding</keyword>
<reference evidence="8" key="1">
    <citation type="journal article" date="2019" name="Int. J. Syst. Evol. Microbiol.">
        <title>The Global Catalogue of Microorganisms (GCM) 10K type strain sequencing project: providing services to taxonomists for standard genome sequencing and annotation.</title>
        <authorList>
            <consortium name="The Broad Institute Genomics Platform"/>
            <consortium name="The Broad Institute Genome Sequencing Center for Infectious Disease"/>
            <person name="Wu L."/>
            <person name="Ma J."/>
        </authorList>
    </citation>
    <scope>NUCLEOTIDE SEQUENCE [LARGE SCALE GENOMIC DNA]</scope>
    <source>
        <strain evidence="8">SYNS20</strain>
    </source>
</reference>
<dbReference type="PANTHER" id="PTHR42749">
    <property type="entry name" value="CELL SHAPE-DETERMINING PROTEIN MREB"/>
    <property type="match status" value="1"/>
</dbReference>
<comment type="caution">
    <text evidence="7">The sequence shown here is derived from an EMBL/GenBank/DDBJ whole genome shotgun (WGS) entry which is preliminary data.</text>
</comment>
<dbReference type="RefSeq" id="WP_381835654.1">
    <property type="nucleotide sequence ID" value="NZ_JBHTCF010000013.1"/>
</dbReference>
<evidence type="ECO:0000256" key="6">
    <source>
        <dbReference type="ARBA" id="ARBA00023458"/>
    </source>
</evidence>
<dbReference type="InterPro" id="IPR043129">
    <property type="entry name" value="ATPase_NBD"/>
</dbReference>
<dbReference type="Proteomes" id="UP001596523">
    <property type="component" value="Unassembled WGS sequence"/>
</dbReference>
<evidence type="ECO:0000256" key="4">
    <source>
        <dbReference type="ARBA" id="ARBA00022840"/>
    </source>
</evidence>
<comment type="similarity">
    <text evidence="6">Belongs to the FtsA/MreB family.</text>
</comment>
<dbReference type="PRINTS" id="PR01652">
    <property type="entry name" value="SHAPEPROTEIN"/>
</dbReference>
<keyword evidence="8" id="KW-1185">Reference proteome</keyword>
<organism evidence="7 8">
    <name type="scientific">Streptomyces monticola</name>
    <dbReference type="NCBI Taxonomy" id="2666263"/>
    <lineage>
        <taxon>Bacteria</taxon>
        <taxon>Bacillati</taxon>
        <taxon>Actinomycetota</taxon>
        <taxon>Actinomycetes</taxon>
        <taxon>Kitasatosporales</taxon>
        <taxon>Streptomycetaceae</taxon>
        <taxon>Streptomyces</taxon>
    </lineage>
</organism>
<dbReference type="InterPro" id="IPR056546">
    <property type="entry name" value="MreB_MamK-like"/>
</dbReference>
<gene>
    <name evidence="7" type="ORF">ACFQVC_27900</name>
</gene>
<evidence type="ECO:0000256" key="3">
    <source>
        <dbReference type="ARBA" id="ARBA00022741"/>
    </source>
</evidence>
<dbReference type="Pfam" id="PF06723">
    <property type="entry name" value="MreB_Mbl"/>
    <property type="match status" value="1"/>
</dbReference>
<evidence type="ECO:0000256" key="1">
    <source>
        <dbReference type="ARBA" id="ARBA00004496"/>
    </source>
</evidence>
<keyword evidence="5" id="KW-0133">Cell shape</keyword>
<accession>A0ABW2JS25</accession>
<proteinExistence type="inferred from homology"/>
<dbReference type="SUPFAM" id="SSF53067">
    <property type="entry name" value="Actin-like ATPase domain"/>
    <property type="match status" value="2"/>
</dbReference>
<dbReference type="Gene3D" id="3.30.420.40">
    <property type="match status" value="2"/>
</dbReference>
<evidence type="ECO:0000256" key="5">
    <source>
        <dbReference type="ARBA" id="ARBA00022960"/>
    </source>
</evidence>
<keyword evidence="4" id="KW-0067">ATP-binding</keyword>
<dbReference type="PANTHER" id="PTHR42749:SF1">
    <property type="entry name" value="CELL SHAPE-DETERMINING PROTEIN MREB"/>
    <property type="match status" value="1"/>
</dbReference>
<dbReference type="InterPro" id="IPR004753">
    <property type="entry name" value="MreB"/>
</dbReference>
<keyword evidence="2" id="KW-0963">Cytoplasm</keyword>
<name>A0ABW2JS25_9ACTN</name>